<dbReference type="AlphaFoldDB" id="A0A176TCP7"/>
<feature type="domain" description="Rad50/SbcC-type AAA" evidence="2">
    <location>
        <begin position="6"/>
        <end position="246"/>
    </location>
</feature>
<dbReference type="EMBL" id="LVWE01000028">
    <property type="protein sequence ID" value="OAD45431.1"/>
    <property type="molecule type" value="Genomic_DNA"/>
</dbReference>
<keyword evidence="1" id="KW-0175">Coiled coil</keyword>
<proteinExistence type="predicted"/>
<evidence type="ECO:0000313" key="4">
    <source>
        <dbReference type="Proteomes" id="UP000076923"/>
    </source>
</evidence>
<dbReference type="SUPFAM" id="SSF52540">
    <property type="entry name" value="P-loop containing nucleoside triphosphate hydrolases"/>
    <property type="match status" value="1"/>
</dbReference>
<gene>
    <name evidence="3" type="ORF">LPB303_06675</name>
</gene>
<dbReference type="InterPro" id="IPR027417">
    <property type="entry name" value="P-loop_NTPase"/>
</dbReference>
<dbReference type="Proteomes" id="UP000076923">
    <property type="component" value="Unassembled WGS sequence"/>
</dbReference>
<evidence type="ECO:0000256" key="1">
    <source>
        <dbReference type="SAM" id="Coils"/>
    </source>
</evidence>
<comment type="caution">
    <text evidence="3">The sequence shown here is derived from an EMBL/GenBank/DDBJ whole genome shotgun (WGS) entry which is preliminary data.</text>
</comment>
<sequence>MRIKQVVITNYQSYYGRNVFDFVEGVNIIHGANGHGKTKFFEAIEWVFNDYDSNLEGLISQKAIHNEIKEGIDVPVSVRMTVSQNNEIKTIEKLFIAKKIDDSISISKPSLTGIREEETGERYQVDFPKTLRDEMFDERIRRYSMFKGETDLKVFENKDALSILIEMFSDTAHLKKYIPKAEYFVGRAENAVTSAGKKSAKGKQQYDRLSKEIEYLRKEISDKESEKHQHEINIEKIRTSIDKYENIIDNAEAYQTLSERIRIKEKEISKLQVRVRECENYTQDLFDKNWILTNYKPVFEEYKIKIAKVSKAKRKLENEFQQKLGEKKAVENLKNGIIPLPIGAPTRLHMEEMIEAELCKVCNREAVKGSEAYEFMYNRLQEYIEAVEKDVVEKKQLFKNNYINSLTKISDSKDENISNIIKMESKISANFEFVESRKSDINKIIAEREKEEAERAKVIGGSNIDVGSAATILKDFKGLNSSIKEENSNLSSLTNIIKSKKDELDDFQKQKDNIDRVNVAGYLMKTQDLLKDVLTITTETTEKEFNTLVIDLEKQANEIFQSTNEGAYTGKLKLYKSKSGNQNQVEFKVLDNFNNPFALNGAQEVLAHTSLLLAISKMVKNEANESYPLILDAPLSTFDSNKYPSFFNSFKENTDQCIILVKDFIKEDENKKISIDSSFYQDDIVKDKSLWVKLDENSIENQIETTNSIVIEL</sequence>
<evidence type="ECO:0000313" key="3">
    <source>
        <dbReference type="EMBL" id="OAD45431.1"/>
    </source>
</evidence>
<dbReference type="Pfam" id="PF13476">
    <property type="entry name" value="AAA_23"/>
    <property type="match status" value="1"/>
</dbReference>
<reference evidence="3 4" key="1">
    <citation type="submission" date="2016-02" db="EMBL/GenBank/DDBJ databases">
        <title>Draft genome sequence of Polaribacter atrinae KACC17473.</title>
        <authorList>
            <person name="Shin S.-K."/>
            <person name="Yi H."/>
        </authorList>
    </citation>
    <scope>NUCLEOTIDE SEQUENCE [LARGE SCALE GENOMIC DNA]</scope>
    <source>
        <strain evidence="3 4">KACC 17473</strain>
    </source>
</reference>
<dbReference type="RefSeq" id="WP_068449077.1">
    <property type="nucleotide sequence ID" value="NZ_CP150660.1"/>
</dbReference>
<dbReference type="GO" id="GO:0006302">
    <property type="term" value="P:double-strand break repair"/>
    <property type="evidence" value="ECO:0007669"/>
    <property type="project" value="InterPro"/>
</dbReference>
<dbReference type="STRING" id="1333662.LPB303_06675"/>
<protein>
    <recommendedName>
        <fullName evidence="2">Rad50/SbcC-type AAA domain-containing protein</fullName>
    </recommendedName>
</protein>
<dbReference type="InterPro" id="IPR038729">
    <property type="entry name" value="Rad50/SbcC_AAA"/>
</dbReference>
<dbReference type="GO" id="GO:0016887">
    <property type="term" value="F:ATP hydrolysis activity"/>
    <property type="evidence" value="ECO:0007669"/>
    <property type="project" value="InterPro"/>
</dbReference>
<dbReference type="Gene3D" id="3.40.50.300">
    <property type="entry name" value="P-loop containing nucleotide triphosphate hydrolases"/>
    <property type="match status" value="2"/>
</dbReference>
<dbReference type="OrthoDB" id="7029750at2"/>
<dbReference type="PANTHER" id="PTHR32114:SF2">
    <property type="entry name" value="ABC TRANSPORTER ABCH.3"/>
    <property type="match status" value="1"/>
</dbReference>
<keyword evidence="4" id="KW-1185">Reference proteome</keyword>
<feature type="coiled-coil region" evidence="1">
    <location>
        <begin position="483"/>
        <end position="517"/>
    </location>
</feature>
<accession>A0A176TCP7</accession>
<feature type="coiled-coil region" evidence="1">
    <location>
        <begin position="206"/>
        <end position="274"/>
    </location>
</feature>
<name>A0A176TCP7_9FLAO</name>
<organism evidence="3 4">
    <name type="scientific">Polaribacter atrinae</name>
    <dbReference type="NCBI Taxonomy" id="1333662"/>
    <lineage>
        <taxon>Bacteria</taxon>
        <taxon>Pseudomonadati</taxon>
        <taxon>Bacteroidota</taxon>
        <taxon>Flavobacteriia</taxon>
        <taxon>Flavobacteriales</taxon>
        <taxon>Flavobacteriaceae</taxon>
    </lineage>
</organism>
<evidence type="ECO:0000259" key="2">
    <source>
        <dbReference type="Pfam" id="PF13476"/>
    </source>
</evidence>
<dbReference type="PANTHER" id="PTHR32114">
    <property type="entry name" value="ABC TRANSPORTER ABCH.3"/>
    <property type="match status" value="1"/>
</dbReference>
<feature type="coiled-coil region" evidence="1">
    <location>
        <begin position="299"/>
        <end position="333"/>
    </location>
</feature>